<keyword evidence="2" id="KW-0813">Transport</keyword>
<dbReference type="PANTHER" id="PTHR43790:SF3">
    <property type="entry name" value="D-ALLOSE IMPORT ATP-BINDING PROTEIN ALSA-RELATED"/>
    <property type="match status" value="1"/>
</dbReference>
<dbReference type="AlphaFoldDB" id="A0A381DX40"/>
<evidence type="ECO:0000256" key="5">
    <source>
        <dbReference type="ARBA" id="ARBA00022737"/>
    </source>
</evidence>
<evidence type="ECO:0000256" key="9">
    <source>
        <dbReference type="ARBA" id="ARBA00023136"/>
    </source>
</evidence>
<dbReference type="GO" id="GO:0016887">
    <property type="term" value="F:ATP hydrolysis activity"/>
    <property type="evidence" value="ECO:0007669"/>
    <property type="project" value="InterPro"/>
</dbReference>
<dbReference type="OrthoDB" id="9776369at2"/>
<protein>
    <submittedName>
        <fullName evidence="11">Ribose import ATP-binding protein RbsA</fullName>
        <ecNumber evidence="11">3.6.3.17</ecNumber>
    </submittedName>
</protein>
<gene>
    <name evidence="11" type="primary">rbsA</name>
    <name evidence="11" type="ORF">NCTC13294_00123</name>
</gene>
<keyword evidence="8" id="KW-1278">Translocase</keyword>
<evidence type="ECO:0000256" key="2">
    <source>
        <dbReference type="ARBA" id="ARBA00022448"/>
    </source>
</evidence>
<name>A0A381DX40_9GAMM</name>
<comment type="subcellular location">
    <subcellularLocation>
        <location evidence="1">Cell membrane</location>
        <topology evidence="1">Peripheral membrane protein</topology>
    </subcellularLocation>
</comment>
<dbReference type="RefSeq" id="WP_115610464.1">
    <property type="nucleotide sequence ID" value="NZ_JBHLZC010000001.1"/>
</dbReference>
<evidence type="ECO:0000256" key="3">
    <source>
        <dbReference type="ARBA" id="ARBA00022475"/>
    </source>
</evidence>
<dbReference type="InterPro" id="IPR027417">
    <property type="entry name" value="P-loop_NTPase"/>
</dbReference>
<dbReference type="InterPro" id="IPR003439">
    <property type="entry name" value="ABC_transporter-like_ATP-bd"/>
</dbReference>
<dbReference type="SMART" id="SM00382">
    <property type="entry name" value="AAA"/>
    <property type="match status" value="2"/>
</dbReference>
<keyword evidence="6" id="KW-0547">Nucleotide-binding</keyword>
<keyword evidence="9" id="KW-0472">Membrane</keyword>
<dbReference type="CDD" id="cd03216">
    <property type="entry name" value="ABC_Carb_Monos_I"/>
    <property type="match status" value="1"/>
</dbReference>
<keyword evidence="12" id="KW-1185">Reference proteome</keyword>
<keyword evidence="3" id="KW-1003">Cell membrane</keyword>
<dbReference type="PANTHER" id="PTHR43790">
    <property type="entry name" value="CARBOHYDRATE TRANSPORT ATP-BINDING PROTEIN MG119-RELATED"/>
    <property type="match status" value="1"/>
</dbReference>
<dbReference type="InterPro" id="IPR017871">
    <property type="entry name" value="ABC_transporter-like_CS"/>
</dbReference>
<evidence type="ECO:0000256" key="4">
    <source>
        <dbReference type="ARBA" id="ARBA00022597"/>
    </source>
</evidence>
<evidence type="ECO:0000313" key="12">
    <source>
        <dbReference type="Proteomes" id="UP000254572"/>
    </source>
</evidence>
<evidence type="ECO:0000256" key="1">
    <source>
        <dbReference type="ARBA" id="ARBA00004202"/>
    </source>
</evidence>
<dbReference type="PROSITE" id="PS50893">
    <property type="entry name" value="ABC_TRANSPORTER_2"/>
    <property type="match status" value="2"/>
</dbReference>
<dbReference type="CDD" id="cd03215">
    <property type="entry name" value="ABC_Carb_Monos_II"/>
    <property type="match status" value="1"/>
</dbReference>
<dbReference type="GO" id="GO:0005886">
    <property type="term" value="C:plasma membrane"/>
    <property type="evidence" value="ECO:0007669"/>
    <property type="project" value="UniProtKB-SubCell"/>
</dbReference>
<dbReference type="SUPFAM" id="SSF52540">
    <property type="entry name" value="P-loop containing nucleoside triphosphate hydrolases"/>
    <property type="match status" value="2"/>
</dbReference>
<evidence type="ECO:0000259" key="10">
    <source>
        <dbReference type="PROSITE" id="PS50893"/>
    </source>
</evidence>
<dbReference type="Pfam" id="PF00005">
    <property type="entry name" value="ABC_tran"/>
    <property type="match status" value="2"/>
</dbReference>
<dbReference type="Proteomes" id="UP000254572">
    <property type="component" value="Unassembled WGS sequence"/>
</dbReference>
<dbReference type="EMBL" id="UFUW01000001">
    <property type="protein sequence ID" value="SUX17755.1"/>
    <property type="molecule type" value="Genomic_DNA"/>
</dbReference>
<keyword evidence="7 11" id="KW-0067">ATP-binding</keyword>
<feature type="domain" description="ABC transporter" evidence="10">
    <location>
        <begin position="257"/>
        <end position="503"/>
    </location>
</feature>
<keyword evidence="4" id="KW-0762">Sugar transport</keyword>
<dbReference type="InterPro" id="IPR003593">
    <property type="entry name" value="AAA+_ATPase"/>
</dbReference>
<reference evidence="11 12" key="1">
    <citation type="submission" date="2018-06" db="EMBL/GenBank/DDBJ databases">
        <authorList>
            <consortium name="Pathogen Informatics"/>
            <person name="Doyle S."/>
        </authorList>
    </citation>
    <scope>NUCLEOTIDE SEQUENCE [LARGE SCALE GENOMIC DNA]</scope>
    <source>
        <strain evidence="11 12">NCTC13294</strain>
    </source>
</reference>
<accession>A0A381DX40</accession>
<feature type="domain" description="ABC transporter" evidence="10">
    <location>
        <begin position="9"/>
        <end position="244"/>
    </location>
</feature>
<evidence type="ECO:0000313" key="11">
    <source>
        <dbReference type="EMBL" id="SUX17755.1"/>
    </source>
</evidence>
<proteinExistence type="predicted"/>
<organism evidence="11 12">
    <name type="scientific">Cardiobacterium valvarum</name>
    <dbReference type="NCBI Taxonomy" id="194702"/>
    <lineage>
        <taxon>Bacteria</taxon>
        <taxon>Pseudomonadati</taxon>
        <taxon>Pseudomonadota</taxon>
        <taxon>Gammaproteobacteria</taxon>
        <taxon>Cardiobacteriales</taxon>
        <taxon>Cardiobacteriaceae</taxon>
        <taxon>Cardiobacterium</taxon>
    </lineage>
</organism>
<keyword evidence="5" id="KW-0677">Repeat</keyword>
<sequence length="509" mass="55064">MTAAAPALLNLRDISKSFTGVAALRGINLTIHAGQVHTLLGENGAGKSTLIKILAGVHQADSGTMLLDGTPYRPANPRQAAARGIAVVFQELSLCNNLTVAENILATREPARYGIINRKALYRRARELVQDLNLPIDVEARVADLSIAQRQLVEIAKGLSHDARVIILDEPTSSLSDAEAEILFAIIARLKAAGKAVIYISHRMEEIMRLSDAITVMRDGEYIATLPREKTTVDELIRLMVGRRMEQMYPPRLPQTPATDGVPPALEVQHFSHAHAFRDINFAVHPGEILGFFGLVGAGRSEVMNAIFGMLSASGTIRLDDETVHIKNPVEAIHYGIGFVTENRKEQGLVLSHPVRSNISMAALKRFAARLGFLRFAAEKQAAQGEVARLAIRTASLEAAAATLSGGNQQKIVLAKWLGTYPHVLILDEPTRGVDVGAKYEIYRIIRQLAAEGTAILLISSELPELTGLADRIIVMHEGTQSATLAQADFNPQTIMAAATGQLHVSPSP</sequence>
<dbReference type="FunFam" id="3.40.50.300:FF:000127">
    <property type="entry name" value="Ribose import ATP-binding protein RbsA"/>
    <property type="match status" value="1"/>
</dbReference>
<evidence type="ECO:0000256" key="8">
    <source>
        <dbReference type="ARBA" id="ARBA00022967"/>
    </source>
</evidence>
<evidence type="ECO:0000256" key="7">
    <source>
        <dbReference type="ARBA" id="ARBA00022840"/>
    </source>
</evidence>
<dbReference type="PROSITE" id="PS00211">
    <property type="entry name" value="ABC_TRANSPORTER_1"/>
    <property type="match status" value="1"/>
</dbReference>
<evidence type="ECO:0000256" key="6">
    <source>
        <dbReference type="ARBA" id="ARBA00022741"/>
    </source>
</evidence>
<dbReference type="EC" id="3.6.3.17" evidence="11"/>
<dbReference type="InterPro" id="IPR050107">
    <property type="entry name" value="ABC_carbohydrate_import_ATPase"/>
</dbReference>
<dbReference type="GO" id="GO:0005524">
    <property type="term" value="F:ATP binding"/>
    <property type="evidence" value="ECO:0007669"/>
    <property type="project" value="UniProtKB-KW"/>
</dbReference>
<keyword evidence="11" id="KW-0378">Hydrolase</keyword>
<dbReference type="Gene3D" id="3.40.50.300">
    <property type="entry name" value="P-loop containing nucleotide triphosphate hydrolases"/>
    <property type="match status" value="2"/>
</dbReference>